<evidence type="ECO:0000256" key="1">
    <source>
        <dbReference type="SAM" id="MobiDB-lite"/>
    </source>
</evidence>
<feature type="region of interest" description="Disordered" evidence="1">
    <location>
        <begin position="53"/>
        <end position="74"/>
    </location>
</feature>
<comment type="caution">
    <text evidence="2">The sequence shown here is derived from an EMBL/GenBank/DDBJ whole genome shotgun (WGS) entry which is preliminary data.</text>
</comment>
<gene>
    <name evidence="2" type="ORF">MG293_017313</name>
</gene>
<accession>A0AAD4TV79</accession>
<evidence type="ECO:0000313" key="2">
    <source>
        <dbReference type="EMBL" id="KAI4532905.1"/>
    </source>
</evidence>
<evidence type="ECO:0000313" key="3">
    <source>
        <dbReference type="Proteomes" id="UP001214576"/>
    </source>
</evidence>
<proteinExistence type="predicted"/>
<sequence>MPAWRGAGGLLRLDDVGPPAGCAENRVSSGLSRSSLLCTLVFQVAFPAWVSQEKPRPDGGEETHKNTDKNNPEQSVWQRFEFSARHNLPDRFSSISFPSSLPFLQSMKFFGARLMLSSEFLKTLDTRIHTFGTLLPQIPPLNVNFITGDAADDDNAVAPLGRIM</sequence>
<dbReference type="EMBL" id="JAKZEL010000021">
    <property type="protein sequence ID" value="KAI4532905.1"/>
    <property type="molecule type" value="Genomic_DNA"/>
</dbReference>
<keyword evidence="3" id="KW-1185">Reference proteome</keyword>
<reference evidence="2" key="1">
    <citation type="submission" date="2022-03" db="EMBL/GenBank/DDBJ databases">
        <title>Genomic analyses of argali, domestic sheep and their hybrids provide insights into chromosomal evolution, heterosis and genetic basis of agronomic traits.</title>
        <authorList>
            <person name="Li M."/>
        </authorList>
    </citation>
    <scope>NUCLEOTIDE SEQUENCE</scope>
    <source>
        <strain evidence="2">CAU-MHL-2022a</strain>
        <tissue evidence="2">Skin</tissue>
    </source>
</reference>
<dbReference type="AlphaFoldDB" id="A0AAD4TV79"/>
<protein>
    <submittedName>
        <fullName evidence="2">Uncharacterized protein</fullName>
    </submittedName>
</protein>
<organism evidence="2 3">
    <name type="scientific">Ovis ammon polii</name>
    <dbReference type="NCBI Taxonomy" id="230172"/>
    <lineage>
        <taxon>Eukaryota</taxon>
        <taxon>Metazoa</taxon>
        <taxon>Chordata</taxon>
        <taxon>Craniata</taxon>
        <taxon>Vertebrata</taxon>
        <taxon>Euteleostomi</taxon>
        <taxon>Mammalia</taxon>
        <taxon>Eutheria</taxon>
        <taxon>Laurasiatheria</taxon>
        <taxon>Artiodactyla</taxon>
        <taxon>Ruminantia</taxon>
        <taxon>Pecora</taxon>
        <taxon>Bovidae</taxon>
        <taxon>Caprinae</taxon>
        <taxon>Ovis</taxon>
    </lineage>
</organism>
<feature type="compositionally biased region" description="Basic and acidic residues" evidence="1">
    <location>
        <begin position="53"/>
        <end position="71"/>
    </location>
</feature>
<name>A0AAD4TV79_OVIAM</name>
<dbReference type="Proteomes" id="UP001214576">
    <property type="component" value="Unassembled WGS sequence"/>
</dbReference>